<gene>
    <name evidence="2" type="ORF">RINTHH_8190</name>
</gene>
<feature type="transmembrane region" description="Helical" evidence="1">
    <location>
        <begin position="20"/>
        <end position="42"/>
    </location>
</feature>
<dbReference type="InterPro" id="IPR022051">
    <property type="entry name" value="DUF3611"/>
</dbReference>
<keyword evidence="3" id="KW-1185">Reference proteome</keyword>
<evidence type="ECO:0000256" key="1">
    <source>
        <dbReference type="SAM" id="Phobius"/>
    </source>
</evidence>
<dbReference type="AlphaFoldDB" id="M1WRJ7"/>
<keyword evidence="1" id="KW-0472">Membrane</keyword>
<dbReference type="Proteomes" id="UP000053051">
    <property type="component" value="Unassembled WGS sequence"/>
</dbReference>
<evidence type="ECO:0000313" key="3">
    <source>
        <dbReference type="Proteomes" id="UP000053051"/>
    </source>
</evidence>
<dbReference type="EMBL" id="CAIY01000029">
    <property type="protein sequence ID" value="CCH66974.1"/>
    <property type="molecule type" value="Genomic_DNA"/>
</dbReference>
<feature type="transmembrane region" description="Helical" evidence="1">
    <location>
        <begin position="63"/>
        <end position="87"/>
    </location>
</feature>
<feature type="transmembrane region" description="Helical" evidence="1">
    <location>
        <begin position="120"/>
        <end position="143"/>
    </location>
</feature>
<keyword evidence="1" id="KW-0812">Transmembrane</keyword>
<dbReference type="PANTHER" id="PTHR34548:SF2">
    <property type="entry name" value="PROTEIN TIC 21, CHLOROPLASTIC"/>
    <property type="match status" value="1"/>
</dbReference>
<dbReference type="Pfam" id="PF12263">
    <property type="entry name" value="DUF3611"/>
    <property type="match status" value="1"/>
</dbReference>
<sequence>MGFKIQRSGNQIGNPGSGFGVFFAALGLLSLAGGVVVAFRYTRIGKKLASSNYSNHPRRIETLNVIRMGFMVNLIGMLLTLFGAQAISGSLLLKALSVPQGAVGFSPEQLSRLVQPIDVLVVQANINTVTAHFSGFVGSLWLFNRIHK</sequence>
<reference evidence="3" key="2">
    <citation type="submission" date="2016-01" db="EMBL/GenBank/DDBJ databases">
        <title>Diatom-associated endosymboitic cyanobacterium lacks core nitrogen metabolism enzymes.</title>
        <authorList>
            <person name="Hilton J.A."/>
            <person name="Foster R.A."/>
            <person name="Tripp H.J."/>
            <person name="Carter B.J."/>
            <person name="Zehr J.P."/>
            <person name="Villareal T.A."/>
        </authorList>
    </citation>
    <scope>NUCLEOTIDE SEQUENCE [LARGE SCALE GENOMIC DNA]</scope>
    <source>
        <strain evidence="3">HH01</strain>
    </source>
</reference>
<evidence type="ECO:0000313" key="2">
    <source>
        <dbReference type="EMBL" id="CCH66974.1"/>
    </source>
</evidence>
<accession>M1WRJ7</accession>
<keyword evidence="1" id="KW-1133">Transmembrane helix</keyword>
<proteinExistence type="predicted"/>
<comment type="caution">
    <text evidence="2">The sequence shown here is derived from an EMBL/GenBank/DDBJ whole genome shotgun (WGS) entry which is preliminary data.</text>
</comment>
<dbReference type="PANTHER" id="PTHR34548">
    <property type="entry name" value="PROTEIN TIC 21, CHLOROPLASTIC"/>
    <property type="match status" value="1"/>
</dbReference>
<evidence type="ECO:0008006" key="4">
    <source>
        <dbReference type="Google" id="ProtNLM"/>
    </source>
</evidence>
<protein>
    <recommendedName>
        <fullName evidence="4">DUF3611 family protein</fullName>
    </recommendedName>
</protein>
<dbReference type="STRING" id="1165094.RINTHH_8190"/>
<name>M1WRJ7_9NOST</name>
<organism evidence="2 3">
    <name type="scientific">Richelia intracellularis HH01</name>
    <dbReference type="NCBI Taxonomy" id="1165094"/>
    <lineage>
        <taxon>Bacteria</taxon>
        <taxon>Bacillati</taxon>
        <taxon>Cyanobacteriota</taxon>
        <taxon>Cyanophyceae</taxon>
        <taxon>Nostocales</taxon>
        <taxon>Nostocaceae</taxon>
        <taxon>Richelia</taxon>
    </lineage>
</organism>
<reference evidence="2 3" key="1">
    <citation type="submission" date="2012-05" db="EMBL/GenBank/DDBJ databases">
        <authorList>
            <person name="Hilton J."/>
        </authorList>
    </citation>
    <scope>NUCLEOTIDE SEQUENCE [LARGE SCALE GENOMIC DNA]</scope>
    <source>
        <strain evidence="2 3">HH01</strain>
    </source>
</reference>